<sequence length="193" mass="22104">MEAALQRSPFSSKHFWELVAADPPWSNKIAITYVLNTMHQFVSLWFSHPTSPSDPSYFLSIRDDSKRFKIIARTAQIRIETRQRRNDADGLSLAKQEDLKDDLHGEVDEGHSLAELLELPECKKELAQAVQHVYRRMMQAPKLADSHMRACAIVWKGYDGGISNLTRWQRMVVAIKAHEVAEHLSILKKSLDP</sequence>
<accession>A0A1Y2F0K1</accession>
<dbReference type="InParanoid" id="A0A1Y2F0K1"/>
<evidence type="ECO:0000313" key="1">
    <source>
        <dbReference type="EMBL" id="ORY76886.1"/>
    </source>
</evidence>
<organism evidence="1 2">
    <name type="scientific">Leucosporidium creatinivorum</name>
    <dbReference type="NCBI Taxonomy" id="106004"/>
    <lineage>
        <taxon>Eukaryota</taxon>
        <taxon>Fungi</taxon>
        <taxon>Dikarya</taxon>
        <taxon>Basidiomycota</taxon>
        <taxon>Pucciniomycotina</taxon>
        <taxon>Microbotryomycetes</taxon>
        <taxon>Leucosporidiales</taxon>
        <taxon>Leucosporidium</taxon>
    </lineage>
</organism>
<keyword evidence="2" id="KW-1185">Reference proteome</keyword>
<evidence type="ECO:0000313" key="2">
    <source>
        <dbReference type="Proteomes" id="UP000193467"/>
    </source>
</evidence>
<dbReference type="AlphaFoldDB" id="A0A1Y2F0K1"/>
<name>A0A1Y2F0K1_9BASI</name>
<protein>
    <submittedName>
        <fullName evidence="1">Uncharacterized protein</fullName>
    </submittedName>
</protein>
<comment type="caution">
    <text evidence="1">The sequence shown here is derived from an EMBL/GenBank/DDBJ whole genome shotgun (WGS) entry which is preliminary data.</text>
</comment>
<reference evidence="1 2" key="1">
    <citation type="submission" date="2016-07" db="EMBL/GenBank/DDBJ databases">
        <title>Pervasive Adenine N6-methylation of Active Genes in Fungi.</title>
        <authorList>
            <consortium name="DOE Joint Genome Institute"/>
            <person name="Mondo S.J."/>
            <person name="Dannebaum R.O."/>
            <person name="Kuo R.C."/>
            <person name="Labutti K."/>
            <person name="Haridas S."/>
            <person name="Kuo A."/>
            <person name="Salamov A."/>
            <person name="Ahrendt S.R."/>
            <person name="Lipzen A."/>
            <person name="Sullivan W."/>
            <person name="Andreopoulos W.B."/>
            <person name="Clum A."/>
            <person name="Lindquist E."/>
            <person name="Daum C."/>
            <person name="Ramamoorthy G.K."/>
            <person name="Gryganskyi A."/>
            <person name="Culley D."/>
            <person name="Magnuson J.K."/>
            <person name="James T.Y."/>
            <person name="O'Malley M.A."/>
            <person name="Stajich J.E."/>
            <person name="Spatafora J.W."/>
            <person name="Visel A."/>
            <person name="Grigoriev I.V."/>
        </authorList>
    </citation>
    <scope>NUCLEOTIDE SEQUENCE [LARGE SCALE GENOMIC DNA]</scope>
    <source>
        <strain evidence="1 2">62-1032</strain>
    </source>
</reference>
<gene>
    <name evidence="1" type="ORF">BCR35DRAFT_332698</name>
</gene>
<proteinExistence type="predicted"/>
<dbReference type="Proteomes" id="UP000193467">
    <property type="component" value="Unassembled WGS sequence"/>
</dbReference>
<dbReference type="EMBL" id="MCGR01000033">
    <property type="protein sequence ID" value="ORY76886.1"/>
    <property type="molecule type" value="Genomic_DNA"/>
</dbReference>